<evidence type="ECO:0000313" key="3">
    <source>
        <dbReference type="Proteomes" id="UP000076927"/>
    </source>
</evidence>
<evidence type="ECO:0000313" key="2">
    <source>
        <dbReference type="EMBL" id="ANE48138.1"/>
    </source>
</evidence>
<dbReference type="PROSITE" id="PS51186">
    <property type="entry name" value="GNAT"/>
    <property type="match status" value="1"/>
</dbReference>
<keyword evidence="2" id="KW-0808">Transferase</keyword>
<gene>
    <name evidence="2" type="ORF">SY83_19665</name>
</gene>
<organism evidence="2 3">
    <name type="scientific">Paenibacillus swuensis</name>
    <dbReference type="NCBI Taxonomy" id="1178515"/>
    <lineage>
        <taxon>Bacteria</taxon>
        <taxon>Bacillati</taxon>
        <taxon>Bacillota</taxon>
        <taxon>Bacilli</taxon>
        <taxon>Bacillales</taxon>
        <taxon>Paenibacillaceae</taxon>
        <taxon>Paenibacillus</taxon>
    </lineage>
</organism>
<dbReference type="PANTHER" id="PTHR43072">
    <property type="entry name" value="N-ACETYLTRANSFERASE"/>
    <property type="match status" value="1"/>
</dbReference>
<protein>
    <submittedName>
        <fullName evidence="2">Acetyltransferase</fullName>
    </submittedName>
</protein>
<dbReference type="Gene3D" id="3.40.630.30">
    <property type="match status" value="1"/>
</dbReference>
<dbReference type="Pfam" id="PF00583">
    <property type="entry name" value="Acetyltransf_1"/>
    <property type="match status" value="1"/>
</dbReference>
<reference evidence="2 3" key="1">
    <citation type="submission" date="2015-01" db="EMBL/GenBank/DDBJ databases">
        <title>Paenibacillus swuensis/DY6/whole genome sequencing.</title>
        <authorList>
            <person name="Kim M.K."/>
            <person name="Srinivasan S."/>
            <person name="Lee J.-J."/>
        </authorList>
    </citation>
    <scope>NUCLEOTIDE SEQUENCE [LARGE SCALE GENOMIC DNA]</scope>
    <source>
        <strain evidence="2 3">DY6</strain>
    </source>
</reference>
<sequence length="152" mass="17546">MTASDFTIIRPQKEDLQAIAILFNAYRMFYGQETNLELAETFIRERYDLQESVIFAAKDSNGTLLGFTQLYPSFSSVSAKRLWILNDLYIAEDSRSRGVGRALMEESRLYAIETGSKGITLQTAKDNFLAQHLYESLGYKKETDFYEYFLKL</sequence>
<feature type="domain" description="N-acetyltransferase" evidence="1">
    <location>
        <begin position="7"/>
        <end position="152"/>
    </location>
</feature>
<dbReference type="InterPro" id="IPR016181">
    <property type="entry name" value="Acyl_CoA_acyltransferase"/>
</dbReference>
<keyword evidence="3" id="KW-1185">Reference proteome</keyword>
<dbReference type="CDD" id="cd04301">
    <property type="entry name" value="NAT_SF"/>
    <property type="match status" value="1"/>
</dbReference>
<dbReference type="OrthoDB" id="9792929at2"/>
<dbReference type="SUPFAM" id="SSF55729">
    <property type="entry name" value="Acyl-CoA N-acyltransferases (Nat)"/>
    <property type="match status" value="1"/>
</dbReference>
<dbReference type="PATRIC" id="fig|1178515.4.peg.3978"/>
<dbReference type="Proteomes" id="UP000076927">
    <property type="component" value="Chromosome"/>
</dbReference>
<dbReference type="RefSeq" id="WP_068609616.1">
    <property type="nucleotide sequence ID" value="NZ_CP011388.1"/>
</dbReference>
<name>A0A172TM77_9BACL</name>
<dbReference type="AlphaFoldDB" id="A0A172TM77"/>
<proteinExistence type="predicted"/>
<dbReference type="InterPro" id="IPR000182">
    <property type="entry name" value="GNAT_dom"/>
</dbReference>
<evidence type="ECO:0000259" key="1">
    <source>
        <dbReference type="PROSITE" id="PS51186"/>
    </source>
</evidence>
<dbReference type="EMBL" id="CP011388">
    <property type="protein sequence ID" value="ANE48138.1"/>
    <property type="molecule type" value="Genomic_DNA"/>
</dbReference>
<dbReference type="PANTHER" id="PTHR43072:SF60">
    <property type="entry name" value="L-2,4-DIAMINOBUTYRIC ACID ACETYLTRANSFERASE"/>
    <property type="match status" value="1"/>
</dbReference>
<dbReference type="KEGG" id="pswu:SY83_19665"/>
<dbReference type="STRING" id="1178515.SY83_19665"/>
<accession>A0A172TM77</accession>
<dbReference type="GO" id="GO:0016747">
    <property type="term" value="F:acyltransferase activity, transferring groups other than amino-acyl groups"/>
    <property type="evidence" value="ECO:0007669"/>
    <property type="project" value="InterPro"/>
</dbReference>